<dbReference type="AlphaFoldDB" id="A0A5A7NB39"/>
<accession>A0A5A7NB39</accession>
<comment type="caution">
    <text evidence="1">The sequence shown here is derived from an EMBL/GenBank/DDBJ whole genome shotgun (WGS) entry which is preliminary data.</text>
</comment>
<organism evidence="1 2">
    <name type="scientific">Iodidimonas nitroreducens</name>
    <dbReference type="NCBI Taxonomy" id="1236968"/>
    <lineage>
        <taxon>Bacteria</taxon>
        <taxon>Pseudomonadati</taxon>
        <taxon>Pseudomonadota</taxon>
        <taxon>Alphaproteobacteria</taxon>
        <taxon>Iodidimonadales</taxon>
        <taxon>Iodidimonadaceae</taxon>
        <taxon>Iodidimonas</taxon>
    </lineage>
</organism>
<dbReference type="EMBL" id="BKCN01000014">
    <property type="protein sequence ID" value="GER04865.1"/>
    <property type="molecule type" value="Genomic_DNA"/>
</dbReference>
<protein>
    <submittedName>
        <fullName evidence="1">Uncharacterized protein</fullName>
    </submittedName>
</protein>
<proteinExistence type="predicted"/>
<reference evidence="1 2" key="1">
    <citation type="submission" date="2019-09" db="EMBL/GenBank/DDBJ databases">
        <title>NBRP : Genome information of microbial organism related human and environment.</title>
        <authorList>
            <person name="Hattori M."/>
            <person name="Oshima K."/>
            <person name="Inaba H."/>
            <person name="Suda W."/>
            <person name="Sakamoto M."/>
            <person name="Iino T."/>
            <person name="Kitahara M."/>
            <person name="Oshida Y."/>
            <person name="Iida T."/>
            <person name="Kudo T."/>
            <person name="Itoh T."/>
            <person name="Ohkuma M."/>
        </authorList>
    </citation>
    <scope>NUCLEOTIDE SEQUENCE [LARGE SCALE GENOMIC DNA]</scope>
    <source>
        <strain evidence="1 2">Q-1</strain>
    </source>
</reference>
<name>A0A5A7NB39_9PROT</name>
<evidence type="ECO:0000313" key="1">
    <source>
        <dbReference type="EMBL" id="GER04865.1"/>
    </source>
</evidence>
<dbReference type="Proteomes" id="UP000324996">
    <property type="component" value="Unassembled WGS sequence"/>
</dbReference>
<keyword evidence="2" id="KW-1185">Reference proteome</keyword>
<sequence>MGYQIDASIVPYTDFSFDHGPDFRHETPHLRPFLPARDILELPLSTGFAGLLRKRGAGLFPMIDRPLMRSVHLPGIFARLGLLERIRLSPEGQGADDHIRLTKAMWDDGFDVFSYTYHSPSLVPGHTPYVRSPADLDRFLDHMDRYFDFFFNELGGRAATPLTLYQQWQDRGKIWAADL</sequence>
<evidence type="ECO:0000313" key="2">
    <source>
        <dbReference type="Proteomes" id="UP000324996"/>
    </source>
</evidence>
<gene>
    <name evidence="1" type="ORF">JCM17846_25470</name>
</gene>